<evidence type="ECO:0000313" key="2">
    <source>
        <dbReference type="EMBL" id="NYE47108.1"/>
    </source>
</evidence>
<organism evidence="2 3">
    <name type="scientific">Spinactinospora alkalitolerans</name>
    <dbReference type="NCBI Taxonomy" id="687207"/>
    <lineage>
        <taxon>Bacteria</taxon>
        <taxon>Bacillati</taxon>
        <taxon>Actinomycetota</taxon>
        <taxon>Actinomycetes</taxon>
        <taxon>Streptosporangiales</taxon>
        <taxon>Nocardiopsidaceae</taxon>
        <taxon>Spinactinospora</taxon>
    </lineage>
</organism>
<feature type="compositionally biased region" description="Gly residues" evidence="1">
    <location>
        <begin position="1"/>
        <end position="14"/>
    </location>
</feature>
<comment type="caution">
    <text evidence="2">The sequence shown here is derived from an EMBL/GenBank/DDBJ whole genome shotgun (WGS) entry which is preliminary data.</text>
</comment>
<dbReference type="Proteomes" id="UP000589036">
    <property type="component" value="Unassembled WGS sequence"/>
</dbReference>
<gene>
    <name evidence="2" type="ORF">HDA32_002228</name>
</gene>
<dbReference type="EMBL" id="JACCCC010000001">
    <property type="protein sequence ID" value="NYE47108.1"/>
    <property type="molecule type" value="Genomic_DNA"/>
</dbReference>
<reference evidence="2 3" key="1">
    <citation type="submission" date="2020-07" db="EMBL/GenBank/DDBJ databases">
        <title>Sequencing the genomes of 1000 actinobacteria strains.</title>
        <authorList>
            <person name="Klenk H.-P."/>
        </authorList>
    </citation>
    <scope>NUCLEOTIDE SEQUENCE [LARGE SCALE GENOMIC DNA]</scope>
    <source>
        <strain evidence="2 3">CXB654</strain>
    </source>
</reference>
<accession>A0A852TT55</accession>
<name>A0A852TT55_9ACTN</name>
<dbReference type="AlphaFoldDB" id="A0A852TT55"/>
<sequence length="106" mass="10499">MVGPQGGGPGGESAGGLEPSDDEGAVAVEGVDPRFPGVPAVAAVSTWETTSLTTGSSSDSPVVTGMVDVRVGRVAEPVHGIRHPEERSASVLASAFTNAVNPSGFL</sequence>
<keyword evidence="3" id="KW-1185">Reference proteome</keyword>
<feature type="region of interest" description="Disordered" evidence="1">
    <location>
        <begin position="1"/>
        <end position="25"/>
    </location>
</feature>
<protein>
    <submittedName>
        <fullName evidence="2">Uncharacterized protein</fullName>
    </submittedName>
</protein>
<proteinExistence type="predicted"/>
<evidence type="ECO:0000313" key="3">
    <source>
        <dbReference type="Proteomes" id="UP000589036"/>
    </source>
</evidence>
<evidence type="ECO:0000256" key="1">
    <source>
        <dbReference type="SAM" id="MobiDB-lite"/>
    </source>
</evidence>